<name>A0A1H8PZ43_9ACTN</name>
<dbReference type="Gene3D" id="3.40.50.720">
    <property type="entry name" value="NAD(P)-binding Rossmann-like Domain"/>
    <property type="match status" value="1"/>
</dbReference>
<dbReference type="Proteomes" id="UP000198960">
    <property type="component" value="Unassembled WGS sequence"/>
</dbReference>
<comment type="similarity">
    <text evidence="1">Belongs to the short-chain dehydrogenases/reductases (SDR) family.</text>
</comment>
<keyword evidence="3" id="KW-1185">Reference proteome</keyword>
<dbReference type="RefSeq" id="WP_091939666.1">
    <property type="nucleotide sequence ID" value="NZ_FOEE01000001.1"/>
</dbReference>
<dbReference type="OrthoDB" id="9786435at2"/>
<dbReference type="PANTHER" id="PTHR42879">
    <property type="entry name" value="3-OXOACYL-(ACYL-CARRIER-PROTEIN) REDUCTASE"/>
    <property type="match status" value="1"/>
</dbReference>
<evidence type="ECO:0000313" key="2">
    <source>
        <dbReference type="EMBL" id="SEO47210.1"/>
    </source>
</evidence>
<dbReference type="EMBL" id="FOEE01000001">
    <property type="protein sequence ID" value="SEO47210.1"/>
    <property type="molecule type" value="Genomic_DNA"/>
</dbReference>
<dbReference type="InterPro" id="IPR036291">
    <property type="entry name" value="NAD(P)-bd_dom_sf"/>
</dbReference>
<gene>
    <name evidence="2" type="ORF">SAMN05660991_00472</name>
</gene>
<dbReference type="AlphaFoldDB" id="A0A1H8PZ43"/>
<dbReference type="InterPro" id="IPR002347">
    <property type="entry name" value="SDR_fam"/>
</dbReference>
<sequence>MDLGLHGRRAIVTGASRGIGLAVAEALAAEGASVALVARDAAGLAAAADRVARHGGPVLPLSADTTDDPAVHGMVDRVVGEWGGVDVLVNCAARPASAGATPPLAALTDDDVRAELETKVLGYLRCARAVAPHMTAGGWGRIVNVSGLNALRTGSLVGSVRNVAVAAMTANLADELGPAGITVTCVHPGMTVTERTAAMVADRAARDGVDEAEAARRMAAGTSIGRLVTAAEVADLVAFLASPRSAGITGESIAVGGGTRGVIHY</sequence>
<evidence type="ECO:0000256" key="1">
    <source>
        <dbReference type="ARBA" id="ARBA00006484"/>
    </source>
</evidence>
<evidence type="ECO:0000313" key="3">
    <source>
        <dbReference type="Proteomes" id="UP000198960"/>
    </source>
</evidence>
<dbReference type="Pfam" id="PF13561">
    <property type="entry name" value="adh_short_C2"/>
    <property type="match status" value="1"/>
</dbReference>
<reference evidence="3" key="1">
    <citation type="submission" date="2016-10" db="EMBL/GenBank/DDBJ databases">
        <authorList>
            <person name="Varghese N."/>
            <person name="Submissions S."/>
        </authorList>
    </citation>
    <scope>NUCLEOTIDE SEQUENCE [LARGE SCALE GENOMIC DNA]</scope>
    <source>
        <strain evidence="3">DSM 45413</strain>
    </source>
</reference>
<protein>
    <submittedName>
        <fullName evidence="2">Short-chain dehydrogenase</fullName>
    </submittedName>
</protein>
<dbReference type="InterPro" id="IPR050259">
    <property type="entry name" value="SDR"/>
</dbReference>
<organism evidence="2 3">
    <name type="scientific">Trujillonella endophytica</name>
    <dbReference type="NCBI Taxonomy" id="673521"/>
    <lineage>
        <taxon>Bacteria</taxon>
        <taxon>Bacillati</taxon>
        <taxon>Actinomycetota</taxon>
        <taxon>Actinomycetes</taxon>
        <taxon>Geodermatophilales</taxon>
        <taxon>Geodermatophilaceae</taxon>
        <taxon>Trujillonella</taxon>
    </lineage>
</organism>
<dbReference type="STRING" id="673521.SAMN05660991_00472"/>
<dbReference type="SUPFAM" id="SSF51735">
    <property type="entry name" value="NAD(P)-binding Rossmann-fold domains"/>
    <property type="match status" value="1"/>
</dbReference>
<proteinExistence type="inferred from homology"/>
<dbReference type="PRINTS" id="PR00081">
    <property type="entry name" value="GDHRDH"/>
</dbReference>
<dbReference type="PANTHER" id="PTHR42879:SF6">
    <property type="entry name" value="NADPH-DEPENDENT REDUCTASE BACG"/>
    <property type="match status" value="1"/>
</dbReference>
<accession>A0A1H8PZ43</accession>